<name>A0A0A8Z021_ARUDO</name>
<organism evidence="1">
    <name type="scientific">Arundo donax</name>
    <name type="common">Giant reed</name>
    <name type="synonym">Donax arundinaceus</name>
    <dbReference type="NCBI Taxonomy" id="35708"/>
    <lineage>
        <taxon>Eukaryota</taxon>
        <taxon>Viridiplantae</taxon>
        <taxon>Streptophyta</taxon>
        <taxon>Embryophyta</taxon>
        <taxon>Tracheophyta</taxon>
        <taxon>Spermatophyta</taxon>
        <taxon>Magnoliopsida</taxon>
        <taxon>Liliopsida</taxon>
        <taxon>Poales</taxon>
        <taxon>Poaceae</taxon>
        <taxon>PACMAD clade</taxon>
        <taxon>Arundinoideae</taxon>
        <taxon>Arundineae</taxon>
        <taxon>Arundo</taxon>
    </lineage>
</organism>
<accession>A0A0A8Z021</accession>
<dbReference type="EMBL" id="GBRH01265136">
    <property type="protein sequence ID" value="JAD32759.1"/>
    <property type="molecule type" value="Transcribed_RNA"/>
</dbReference>
<proteinExistence type="predicted"/>
<protein>
    <submittedName>
        <fullName evidence="1">Uncharacterized protein</fullName>
    </submittedName>
</protein>
<dbReference type="AlphaFoldDB" id="A0A0A8Z021"/>
<sequence length="58" mass="6546">MVPIRLGVPDKVAIQPGFQPWPSNLSYLGWWQEAKMRLVQAGEVHKHRLGEELAPGLL</sequence>
<reference evidence="1" key="2">
    <citation type="journal article" date="2015" name="Data Brief">
        <title>Shoot transcriptome of the giant reed, Arundo donax.</title>
        <authorList>
            <person name="Barrero R.A."/>
            <person name="Guerrero F.D."/>
            <person name="Moolhuijzen P."/>
            <person name="Goolsby J.A."/>
            <person name="Tidwell J."/>
            <person name="Bellgard S.E."/>
            <person name="Bellgard M.I."/>
        </authorList>
    </citation>
    <scope>NUCLEOTIDE SEQUENCE</scope>
    <source>
        <tissue evidence="1">Shoot tissue taken approximately 20 cm above the soil surface</tissue>
    </source>
</reference>
<evidence type="ECO:0000313" key="1">
    <source>
        <dbReference type="EMBL" id="JAD32759.1"/>
    </source>
</evidence>
<reference evidence="1" key="1">
    <citation type="submission" date="2014-09" db="EMBL/GenBank/DDBJ databases">
        <authorList>
            <person name="Magalhaes I.L.F."/>
            <person name="Oliveira U."/>
            <person name="Santos F.R."/>
            <person name="Vidigal T.H.D.A."/>
            <person name="Brescovit A.D."/>
            <person name="Santos A.J."/>
        </authorList>
    </citation>
    <scope>NUCLEOTIDE SEQUENCE</scope>
    <source>
        <tissue evidence="1">Shoot tissue taken approximately 20 cm above the soil surface</tissue>
    </source>
</reference>